<keyword evidence="7" id="KW-0472">Membrane</keyword>
<evidence type="ECO:0000256" key="6">
    <source>
        <dbReference type="SAM" id="Coils"/>
    </source>
</evidence>
<dbReference type="GO" id="GO:0000149">
    <property type="term" value="F:SNARE binding"/>
    <property type="evidence" value="ECO:0007669"/>
    <property type="project" value="TreeGrafter"/>
</dbReference>
<dbReference type="Pfam" id="PF00804">
    <property type="entry name" value="Syntaxin"/>
    <property type="match status" value="2"/>
</dbReference>
<dbReference type="GO" id="GO:0048278">
    <property type="term" value="P:vesicle docking"/>
    <property type="evidence" value="ECO:0007669"/>
    <property type="project" value="TreeGrafter"/>
</dbReference>
<dbReference type="Pfam" id="PF05739">
    <property type="entry name" value="SNARE"/>
    <property type="match status" value="1"/>
</dbReference>
<dbReference type="InterPro" id="IPR006011">
    <property type="entry name" value="Syntaxin_N"/>
</dbReference>
<dbReference type="PROSITE" id="PS50192">
    <property type="entry name" value="T_SNARE"/>
    <property type="match status" value="1"/>
</dbReference>
<dbReference type="EMBL" id="DF973331">
    <property type="protein sequence ID" value="GAU26219.1"/>
    <property type="molecule type" value="Genomic_DNA"/>
</dbReference>
<dbReference type="SMART" id="SM00503">
    <property type="entry name" value="SynN"/>
    <property type="match status" value="2"/>
</dbReference>
<dbReference type="PANTHER" id="PTHR19957:SF123">
    <property type="entry name" value="SYNTAXIN-112"/>
    <property type="match status" value="1"/>
</dbReference>
<keyword evidence="7" id="KW-1133">Transmembrane helix</keyword>
<evidence type="ECO:0000313" key="10">
    <source>
        <dbReference type="Proteomes" id="UP000242715"/>
    </source>
</evidence>
<comment type="similarity">
    <text evidence="1">Belongs to the syntaxin family.</text>
</comment>
<dbReference type="GO" id="GO:0012505">
    <property type="term" value="C:endomembrane system"/>
    <property type="evidence" value="ECO:0007669"/>
    <property type="project" value="TreeGrafter"/>
</dbReference>
<keyword evidence="3" id="KW-0653">Protein transport</keyword>
<keyword evidence="4" id="KW-0007">Acetylation</keyword>
<evidence type="ECO:0000256" key="7">
    <source>
        <dbReference type="SAM" id="Phobius"/>
    </source>
</evidence>
<dbReference type="PANTHER" id="PTHR19957">
    <property type="entry name" value="SYNTAXIN"/>
    <property type="match status" value="1"/>
</dbReference>
<keyword evidence="2" id="KW-0813">Transport</keyword>
<dbReference type="AlphaFoldDB" id="A0A2Z6N454"/>
<evidence type="ECO:0000259" key="8">
    <source>
        <dbReference type="PROSITE" id="PS50192"/>
    </source>
</evidence>
<evidence type="ECO:0000256" key="5">
    <source>
        <dbReference type="ARBA" id="ARBA00023054"/>
    </source>
</evidence>
<dbReference type="GO" id="GO:0031201">
    <property type="term" value="C:SNARE complex"/>
    <property type="evidence" value="ECO:0007669"/>
    <property type="project" value="TreeGrafter"/>
</dbReference>
<dbReference type="CDD" id="cd00179">
    <property type="entry name" value="SynN"/>
    <property type="match status" value="1"/>
</dbReference>
<dbReference type="GO" id="GO:0006906">
    <property type="term" value="P:vesicle fusion"/>
    <property type="evidence" value="ECO:0007669"/>
    <property type="project" value="TreeGrafter"/>
</dbReference>
<dbReference type="FunFam" id="1.20.5.110:FF:000008">
    <property type="entry name" value="Syntaxin 132"/>
    <property type="match status" value="1"/>
</dbReference>
<accession>A0A2Z6N454</accession>
<dbReference type="InterPro" id="IPR000727">
    <property type="entry name" value="T_SNARE_dom"/>
</dbReference>
<keyword evidence="5 6" id="KW-0175">Coiled coil</keyword>
<keyword evidence="10" id="KW-1185">Reference proteome</keyword>
<feature type="coiled-coil region" evidence="6">
    <location>
        <begin position="49"/>
        <end position="76"/>
    </location>
</feature>
<dbReference type="Proteomes" id="UP000242715">
    <property type="component" value="Unassembled WGS sequence"/>
</dbReference>
<dbReference type="InterPro" id="IPR045242">
    <property type="entry name" value="Syntaxin"/>
</dbReference>
<dbReference type="InterPro" id="IPR010989">
    <property type="entry name" value="SNARE"/>
</dbReference>
<dbReference type="SMART" id="SM00397">
    <property type="entry name" value="t_SNARE"/>
    <property type="match status" value="1"/>
</dbReference>
<protein>
    <recommendedName>
        <fullName evidence="8">t-SNARE coiled-coil homology domain-containing protein</fullName>
    </recommendedName>
</protein>
<dbReference type="GO" id="GO:0005484">
    <property type="term" value="F:SNAP receptor activity"/>
    <property type="evidence" value="ECO:0007669"/>
    <property type="project" value="TreeGrafter"/>
</dbReference>
<organism evidence="9 10">
    <name type="scientific">Trifolium subterraneum</name>
    <name type="common">Subterranean clover</name>
    <dbReference type="NCBI Taxonomy" id="3900"/>
    <lineage>
        <taxon>Eukaryota</taxon>
        <taxon>Viridiplantae</taxon>
        <taxon>Streptophyta</taxon>
        <taxon>Embryophyta</taxon>
        <taxon>Tracheophyta</taxon>
        <taxon>Spermatophyta</taxon>
        <taxon>Magnoliopsida</taxon>
        <taxon>eudicotyledons</taxon>
        <taxon>Gunneridae</taxon>
        <taxon>Pentapetalae</taxon>
        <taxon>rosids</taxon>
        <taxon>fabids</taxon>
        <taxon>Fabales</taxon>
        <taxon>Fabaceae</taxon>
        <taxon>Papilionoideae</taxon>
        <taxon>50 kb inversion clade</taxon>
        <taxon>NPAAA clade</taxon>
        <taxon>Hologalegina</taxon>
        <taxon>IRL clade</taxon>
        <taxon>Trifolieae</taxon>
        <taxon>Trifolium</taxon>
    </lineage>
</organism>
<dbReference type="GO" id="GO:0006887">
    <property type="term" value="P:exocytosis"/>
    <property type="evidence" value="ECO:0007669"/>
    <property type="project" value="TreeGrafter"/>
</dbReference>
<dbReference type="GO" id="GO:0005886">
    <property type="term" value="C:plasma membrane"/>
    <property type="evidence" value="ECO:0007669"/>
    <property type="project" value="TreeGrafter"/>
</dbReference>
<dbReference type="Gene3D" id="1.20.5.110">
    <property type="match status" value="1"/>
</dbReference>
<dbReference type="CDD" id="cd15848">
    <property type="entry name" value="SNARE_syntaxin1-like"/>
    <property type="match status" value="1"/>
</dbReference>
<evidence type="ECO:0000256" key="3">
    <source>
        <dbReference type="ARBA" id="ARBA00022927"/>
    </source>
</evidence>
<gene>
    <name evidence="9" type="ORF">TSUD_224100</name>
</gene>
<name>A0A2Z6N454_TRISU</name>
<dbReference type="Gene3D" id="1.20.58.70">
    <property type="match status" value="2"/>
</dbReference>
<feature type="transmembrane region" description="Helical" evidence="7">
    <location>
        <begin position="276"/>
        <end position="296"/>
    </location>
</feature>
<dbReference type="GO" id="GO:0006886">
    <property type="term" value="P:intracellular protein transport"/>
    <property type="evidence" value="ECO:0007669"/>
    <property type="project" value="TreeGrafter"/>
</dbReference>
<feature type="domain" description="T-SNARE coiled-coil homology" evidence="8">
    <location>
        <begin position="204"/>
        <end position="266"/>
    </location>
</feature>
<reference evidence="10" key="1">
    <citation type="journal article" date="2017" name="Front. Plant Sci.">
        <title>Climate Clever Clovers: New Paradigm to Reduce the Environmental Footprint of Ruminants by Breeding Low Methanogenic Forages Utilizing Haplotype Variation.</title>
        <authorList>
            <person name="Kaur P."/>
            <person name="Appels R."/>
            <person name="Bayer P.E."/>
            <person name="Keeble-Gagnere G."/>
            <person name="Wang J."/>
            <person name="Hirakawa H."/>
            <person name="Shirasawa K."/>
            <person name="Vercoe P."/>
            <person name="Stefanova K."/>
            <person name="Durmic Z."/>
            <person name="Nichols P."/>
            <person name="Revell C."/>
            <person name="Isobe S.N."/>
            <person name="Edwards D."/>
            <person name="Erskine W."/>
        </authorList>
    </citation>
    <scope>NUCLEOTIDE SEQUENCE [LARGE SCALE GENOMIC DNA]</scope>
    <source>
        <strain evidence="10">cv. Daliak</strain>
    </source>
</reference>
<dbReference type="SUPFAM" id="SSF47661">
    <property type="entry name" value="t-snare proteins"/>
    <property type="match status" value="2"/>
</dbReference>
<proteinExistence type="inferred from homology"/>
<sequence>MNDLMTKSFLSYVELKKQAQKDCEQDIDLELGNLNPTQDPNLSQFFHEVEAIKVEMEEITNLLLDLQQLNEETKSTHSAKVLRGLRDRMDSDMVAVLRKANVIKARLEALQKSNIANRKISECYKEGSPIDRTRVSVTNGLKVKLRDMMNDFQALRDKIVLDHKEDLKRRYYTVTGEVPSDEVMEKMISGSLKVEFLAGKTDADMGTQVRHEAVMDIQRSLNKLHQVFLDMAILVETQGEKIDNIEDNVANAGNYIHGGTNSLYHASQMKKRNRKWLYWVLAVLLIVILVCSVWIVSELKGRNEDCEHLEVLQPGHFQAKEESSIEGTILHGSLSPFPSTLYDHIVLRNAFETVGSVLHETTLLHCAFWRLKDGGGECSLPPSTGELQRTECLRSLGEISVTLAERPARGDLTGEMKESLQKLVKHLKGSERNYGAFKIDMAHFGNYKDYPPYLYKPAARIVKIAIIGILGACFGLDFLTTQGVVFLELPQCPLPNSDASDLQQLNEETKSTHSAKVLRGLRDRMDSDMVAVLRKANVIKARLEALQKSNIANRSISECYKEGSPIDRTRIFVTNGLKVKLRDMMNDFQYLRDKIVLEFALLGLKNGGNLLWKIKF</sequence>
<evidence type="ECO:0000256" key="1">
    <source>
        <dbReference type="ARBA" id="ARBA00009063"/>
    </source>
</evidence>
<evidence type="ECO:0000256" key="2">
    <source>
        <dbReference type="ARBA" id="ARBA00022448"/>
    </source>
</evidence>
<dbReference type="OrthoDB" id="330671at2759"/>
<keyword evidence="7" id="KW-0812">Transmembrane</keyword>
<evidence type="ECO:0000256" key="4">
    <source>
        <dbReference type="ARBA" id="ARBA00022990"/>
    </source>
</evidence>
<evidence type="ECO:0000313" key="9">
    <source>
        <dbReference type="EMBL" id="GAU26219.1"/>
    </source>
</evidence>
<dbReference type="FunFam" id="1.20.58.70:FF:000003">
    <property type="entry name" value="Qa-SNARE, Sso1/Syntaxin1-type, SYP12A-group"/>
    <property type="match status" value="1"/>
</dbReference>